<proteinExistence type="predicted"/>
<dbReference type="Proteomes" id="UP001317870">
    <property type="component" value="Chromosome"/>
</dbReference>
<dbReference type="EMBL" id="AP026978">
    <property type="protein sequence ID" value="BDT99923.1"/>
    <property type="molecule type" value="Genomic_DNA"/>
</dbReference>
<keyword evidence="2" id="KW-1133">Transmembrane helix</keyword>
<keyword evidence="2" id="KW-0812">Transmembrane</keyword>
<sequence>MPLAVPAVVLASIMLLGMLVALVVMLPDWARDYGAGLVYFAVVIYSALAVRLLWWGLAMLRARVPETDEEGAMKNTTAATAPARPGEAMTDARGTKDLVSRAERPYSRGAGPRRLGA</sequence>
<evidence type="ECO:0000256" key="2">
    <source>
        <dbReference type="SAM" id="Phobius"/>
    </source>
</evidence>
<evidence type="ECO:0000313" key="4">
    <source>
        <dbReference type="Proteomes" id="UP001317870"/>
    </source>
</evidence>
<protein>
    <submittedName>
        <fullName evidence="3">Uncharacterized protein</fullName>
    </submittedName>
</protein>
<name>A0ABM8CY15_9NOCA</name>
<feature type="compositionally biased region" description="Basic and acidic residues" evidence="1">
    <location>
        <begin position="93"/>
        <end position="106"/>
    </location>
</feature>
<evidence type="ECO:0000313" key="3">
    <source>
        <dbReference type="EMBL" id="BDT99923.1"/>
    </source>
</evidence>
<gene>
    <name evidence="3" type="ORF">IFM12276_29520</name>
</gene>
<feature type="transmembrane region" description="Helical" evidence="2">
    <location>
        <begin position="33"/>
        <end position="54"/>
    </location>
</feature>
<keyword evidence="4" id="KW-1185">Reference proteome</keyword>
<organism evidence="3 4">
    <name type="scientific">Nocardia sputorum</name>
    <dbReference type="NCBI Taxonomy" id="2984338"/>
    <lineage>
        <taxon>Bacteria</taxon>
        <taxon>Bacillati</taxon>
        <taxon>Actinomycetota</taxon>
        <taxon>Actinomycetes</taxon>
        <taxon>Mycobacteriales</taxon>
        <taxon>Nocardiaceae</taxon>
        <taxon>Nocardia</taxon>
    </lineage>
</organism>
<feature type="transmembrane region" description="Helical" evidence="2">
    <location>
        <begin position="7"/>
        <end position="27"/>
    </location>
</feature>
<evidence type="ECO:0000256" key="1">
    <source>
        <dbReference type="SAM" id="MobiDB-lite"/>
    </source>
</evidence>
<accession>A0ABM8CY15</accession>
<reference evidence="3 4" key="1">
    <citation type="submission" date="2022-11" db="EMBL/GenBank/DDBJ databases">
        <title>Genome Sequencing of Nocardia sp. ON39_IFM12276 and assembly.</title>
        <authorList>
            <person name="Shimojima M."/>
            <person name="Toyokawa M."/>
            <person name="Uesaka K."/>
        </authorList>
    </citation>
    <scope>NUCLEOTIDE SEQUENCE [LARGE SCALE GENOMIC DNA]</scope>
    <source>
        <strain evidence="3 4">IFM 12276</strain>
    </source>
</reference>
<keyword evidence="2" id="KW-0472">Membrane</keyword>
<feature type="region of interest" description="Disordered" evidence="1">
    <location>
        <begin position="69"/>
        <end position="117"/>
    </location>
</feature>